<dbReference type="STRING" id="1177755.A7A08_00531"/>
<evidence type="ECO:0000313" key="2">
    <source>
        <dbReference type="EMBL" id="ODA68699.1"/>
    </source>
</evidence>
<accession>A0A1E2S2Z3</accession>
<dbReference type="PANTHER" id="PTHR34821">
    <property type="entry name" value="INNER MEMBRANE PROTEIN YDCZ"/>
    <property type="match status" value="1"/>
</dbReference>
<keyword evidence="1" id="KW-0812">Transmembrane</keyword>
<dbReference type="EMBL" id="MASI01000001">
    <property type="protein sequence ID" value="ODA68699.1"/>
    <property type="molecule type" value="Genomic_DNA"/>
</dbReference>
<keyword evidence="3" id="KW-1185">Reference proteome</keyword>
<evidence type="ECO:0000313" key="3">
    <source>
        <dbReference type="Proteomes" id="UP000095087"/>
    </source>
</evidence>
<keyword evidence="1" id="KW-1133">Transmembrane helix</keyword>
<feature type="transmembrane region" description="Helical" evidence="1">
    <location>
        <begin position="96"/>
        <end position="116"/>
    </location>
</feature>
<dbReference type="AlphaFoldDB" id="A0A1E2S2Z3"/>
<organism evidence="2 3">
    <name type="scientific">Methyloligella halotolerans</name>
    <dbReference type="NCBI Taxonomy" id="1177755"/>
    <lineage>
        <taxon>Bacteria</taxon>
        <taxon>Pseudomonadati</taxon>
        <taxon>Pseudomonadota</taxon>
        <taxon>Alphaproteobacteria</taxon>
        <taxon>Hyphomicrobiales</taxon>
        <taxon>Hyphomicrobiaceae</taxon>
        <taxon>Methyloligella</taxon>
    </lineage>
</organism>
<sequence>MGLQAIVLTLVAFVGGGFIALQAPINAQAASHLGNPIAAATLSFCVGTIALIMFCGLFARSTNLGALTTMPAYMIFAGGLLGAAFVTMTITLAPKIGIAAVMALAIAGQLFTALLLDRLALFDLLERDLSIGRITGALLVVIGALMVRLL</sequence>
<proteinExistence type="predicted"/>
<dbReference type="RefSeq" id="WP_083226377.1">
    <property type="nucleotide sequence ID" value="NZ_MASI01000001.1"/>
</dbReference>
<dbReference type="Proteomes" id="UP000095087">
    <property type="component" value="Unassembled WGS sequence"/>
</dbReference>
<keyword evidence="1" id="KW-0472">Membrane</keyword>
<comment type="caution">
    <text evidence="2">The sequence shown here is derived from an EMBL/GenBank/DDBJ whole genome shotgun (WGS) entry which is preliminary data.</text>
</comment>
<name>A0A1E2S2Z3_9HYPH</name>
<dbReference type="InterPro" id="IPR006750">
    <property type="entry name" value="YdcZ"/>
</dbReference>
<feature type="transmembrane region" description="Helical" evidence="1">
    <location>
        <begin position="128"/>
        <end position="147"/>
    </location>
</feature>
<dbReference type="GO" id="GO:0005886">
    <property type="term" value="C:plasma membrane"/>
    <property type="evidence" value="ECO:0007669"/>
    <property type="project" value="TreeGrafter"/>
</dbReference>
<protein>
    <recommendedName>
        <fullName evidence="4">EamA-like transporter family protein</fullName>
    </recommendedName>
</protein>
<gene>
    <name evidence="2" type="ORF">A7A08_00531</name>
</gene>
<feature type="transmembrane region" description="Helical" evidence="1">
    <location>
        <begin position="37"/>
        <end position="59"/>
    </location>
</feature>
<evidence type="ECO:0008006" key="4">
    <source>
        <dbReference type="Google" id="ProtNLM"/>
    </source>
</evidence>
<evidence type="ECO:0000256" key="1">
    <source>
        <dbReference type="SAM" id="Phobius"/>
    </source>
</evidence>
<reference evidence="2 3" key="1">
    <citation type="submission" date="2016-07" db="EMBL/GenBank/DDBJ databases">
        <title>Draft genome sequence of Methyloligella halotolerans C2T (VKM B-2706T=CCUG 61687T=DSM 25045T), a halotolerant polyhydroxybutyrate accumulating methylotroph.</title>
        <authorList>
            <person name="Vasilenko O.V."/>
            <person name="Doronina N.V."/>
            <person name="Poroshina M.N."/>
            <person name="Tarlachkov S.V."/>
            <person name="Trotsenko Y.A."/>
        </authorList>
    </citation>
    <scope>NUCLEOTIDE SEQUENCE [LARGE SCALE GENOMIC DNA]</scope>
    <source>
        <strain evidence="2 3">VKM B-2706</strain>
    </source>
</reference>
<dbReference type="Pfam" id="PF04657">
    <property type="entry name" value="DMT_YdcZ"/>
    <property type="match status" value="1"/>
</dbReference>
<dbReference type="PANTHER" id="PTHR34821:SF2">
    <property type="entry name" value="INNER MEMBRANE PROTEIN YDCZ"/>
    <property type="match status" value="1"/>
</dbReference>
<feature type="transmembrane region" description="Helical" evidence="1">
    <location>
        <begin position="71"/>
        <end position="90"/>
    </location>
</feature>
<dbReference type="OrthoDB" id="370053at2"/>